<proteinExistence type="predicted"/>
<evidence type="ECO:0000313" key="1">
    <source>
        <dbReference type="EMBL" id="ORZ29307.1"/>
    </source>
</evidence>
<comment type="caution">
    <text evidence="1">The sequence shown here is derived from an EMBL/GenBank/DDBJ whole genome shotgun (WGS) entry which is preliminary data.</text>
</comment>
<dbReference type="EMBL" id="MCFL01000239">
    <property type="protein sequence ID" value="ORZ29307.1"/>
    <property type="molecule type" value="Genomic_DNA"/>
</dbReference>
<dbReference type="Proteomes" id="UP000193411">
    <property type="component" value="Unassembled WGS sequence"/>
</dbReference>
<evidence type="ECO:0000313" key="2">
    <source>
        <dbReference type="Proteomes" id="UP000193411"/>
    </source>
</evidence>
<sequence length="123" mass="13754">MCDDGLTDEELADLVRTGGKRQVQFVAMWLQAGYVVEDVHDVIEAACEMGCVEVLQGWADGHEVSFEPDEMDEMCVAAVNGRGPTVPVLEWMLDNGWDMSDLEEYASEAGNLEALKWWEDKQP</sequence>
<protein>
    <recommendedName>
        <fullName evidence="3">Ankyrin repeat-containing domain protein</fullName>
    </recommendedName>
</protein>
<keyword evidence="2" id="KW-1185">Reference proteome</keyword>
<evidence type="ECO:0008006" key="3">
    <source>
        <dbReference type="Google" id="ProtNLM"/>
    </source>
</evidence>
<reference evidence="1 2" key="1">
    <citation type="submission" date="2016-07" db="EMBL/GenBank/DDBJ databases">
        <title>Pervasive Adenine N6-methylation of Active Genes in Fungi.</title>
        <authorList>
            <consortium name="DOE Joint Genome Institute"/>
            <person name="Mondo S.J."/>
            <person name="Dannebaum R.O."/>
            <person name="Kuo R.C."/>
            <person name="Labutti K."/>
            <person name="Haridas S."/>
            <person name="Kuo A."/>
            <person name="Salamov A."/>
            <person name="Ahrendt S.R."/>
            <person name="Lipzen A."/>
            <person name="Sullivan W."/>
            <person name="Andreopoulos W.B."/>
            <person name="Clum A."/>
            <person name="Lindquist E."/>
            <person name="Daum C."/>
            <person name="Ramamoorthy G.K."/>
            <person name="Gryganskyi A."/>
            <person name="Culley D."/>
            <person name="Magnuson J.K."/>
            <person name="James T.Y."/>
            <person name="O'Malley M.A."/>
            <person name="Stajich J.E."/>
            <person name="Spatafora J.W."/>
            <person name="Visel A."/>
            <person name="Grigoriev I.V."/>
        </authorList>
    </citation>
    <scope>NUCLEOTIDE SEQUENCE [LARGE SCALE GENOMIC DNA]</scope>
    <source>
        <strain evidence="1 2">PL171</strain>
    </source>
</reference>
<gene>
    <name evidence="1" type="ORF">BCR44DRAFT_1452507</name>
</gene>
<accession>A0A1Y2H421</accession>
<dbReference type="AlphaFoldDB" id="A0A1Y2H421"/>
<name>A0A1Y2H421_9FUNG</name>
<organism evidence="1 2">
    <name type="scientific">Catenaria anguillulae PL171</name>
    <dbReference type="NCBI Taxonomy" id="765915"/>
    <lineage>
        <taxon>Eukaryota</taxon>
        <taxon>Fungi</taxon>
        <taxon>Fungi incertae sedis</taxon>
        <taxon>Blastocladiomycota</taxon>
        <taxon>Blastocladiomycetes</taxon>
        <taxon>Blastocladiales</taxon>
        <taxon>Catenariaceae</taxon>
        <taxon>Catenaria</taxon>
    </lineage>
</organism>